<proteinExistence type="predicted"/>
<accession>A0A165QNM8</accession>
<dbReference type="OrthoDB" id="2733241at2"/>
<evidence type="ECO:0000313" key="1">
    <source>
        <dbReference type="EMBL" id="KZE75792.1"/>
    </source>
</evidence>
<evidence type="ECO:0008006" key="3">
    <source>
        <dbReference type="Google" id="ProtNLM"/>
    </source>
</evidence>
<dbReference type="eggNOG" id="ENOG50332A6">
    <property type="taxonomic scope" value="Bacteria"/>
</dbReference>
<dbReference type="Proteomes" id="UP000076563">
    <property type="component" value="Unassembled WGS sequence"/>
</dbReference>
<organism evidence="1 2">
    <name type="scientific">Paenibacillus elgii</name>
    <dbReference type="NCBI Taxonomy" id="189691"/>
    <lineage>
        <taxon>Bacteria</taxon>
        <taxon>Bacillati</taxon>
        <taxon>Bacillota</taxon>
        <taxon>Bacilli</taxon>
        <taxon>Bacillales</taxon>
        <taxon>Paenibacillaceae</taxon>
        <taxon>Paenibacillus</taxon>
    </lineage>
</organism>
<reference evidence="2" key="1">
    <citation type="submission" date="2016-01" db="EMBL/GenBank/DDBJ databases">
        <title>Draft genome of Chromobacterium sp. F49.</title>
        <authorList>
            <person name="Hong K.W."/>
        </authorList>
    </citation>
    <scope>NUCLEOTIDE SEQUENCE [LARGE SCALE GENOMIC DNA]</scope>
    <source>
        <strain evidence="2">M63</strain>
    </source>
</reference>
<dbReference type="InterPro" id="IPR025460">
    <property type="entry name" value="DUF4280"/>
</dbReference>
<dbReference type="AlphaFoldDB" id="A0A165QNM8"/>
<sequence length="133" mass="14152">MPSVRSFIKPAGPAVEAPAGQEASYVVRGAMLECECGSNPNLLNLPTCHGAYIQGQPLMNVADSKPVVNIPATFGVCEALDAPCEPQVNMEWMNGKADVLIDGKPVLTSDSYIMCMKHANGVIYIADDGQKKE</sequence>
<dbReference type="Pfam" id="PF14107">
    <property type="entry name" value="DUF4280"/>
    <property type="match status" value="1"/>
</dbReference>
<dbReference type="EMBL" id="LQRA01000070">
    <property type="protein sequence ID" value="KZE75792.1"/>
    <property type="molecule type" value="Genomic_DNA"/>
</dbReference>
<keyword evidence="2" id="KW-1185">Reference proteome</keyword>
<gene>
    <name evidence="1" type="ORF">AV654_25310</name>
</gene>
<name>A0A165QNM8_9BACL</name>
<evidence type="ECO:0000313" key="2">
    <source>
        <dbReference type="Proteomes" id="UP000076563"/>
    </source>
</evidence>
<dbReference type="RefSeq" id="WP_029191499.1">
    <property type="nucleotide sequence ID" value="NZ_BTYA01000005.1"/>
</dbReference>
<protein>
    <recommendedName>
        <fullName evidence="3">DUF4280 domain-containing protein</fullName>
    </recommendedName>
</protein>
<dbReference type="STRING" id="1007103.GCA_000213315_04998"/>
<comment type="caution">
    <text evidence="1">The sequence shown here is derived from an EMBL/GenBank/DDBJ whole genome shotgun (WGS) entry which is preliminary data.</text>
</comment>